<feature type="non-terminal residue" evidence="1">
    <location>
        <position position="1"/>
    </location>
</feature>
<comment type="caution">
    <text evidence="1">The sequence shown here is derived from an EMBL/GenBank/DDBJ whole genome shotgun (WGS) entry which is preliminary data.</text>
</comment>
<name>X1LLJ2_9ZZZZ</name>
<dbReference type="AlphaFoldDB" id="X1LLJ2"/>
<feature type="non-terminal residue" evidence="1">
    <location>
        <position position="39"/>
    </location>
</feature>
<reference evidence="1" key="1">
    <citation type="journal article" date="2014" name="Front. Microbiol.">
        <title>High frequency of phylogenetically diverse reductive dehalogenase-homologous genes in deep subseafloor sedimentary metagenomes.</title>
        <authorList>
            <person name="Kawai M."/>
            <person name="Futagami T."/>
            <person name="Toyoda A."/>
            <person name="Takaki Y."/>
            <person name="Nishi S."/>
            <person name="Hori S."/>
            <person name="Arai W."/>
            <person name="Tsubouchi T."/>
            <person name="Morono Y."/>
            <person name="Uchiyama I."/>
            <person name="Ito T."/>
            <person name="Fujiyama A."/>
            <person name="Inagaki F."/>
            <person name="Takami H."/>
        </authorList>
    </citation>
    <scope>NUCLEOTIDE SEQUENCE</scope>
    <source>
        <strain evidence="1">Expedition CK06-06</strain>
    </source>
</reference>
<gene>
    <name evidence="1" type="ORF">S03H2_72925</name>
</gene>
<protein>
    <submittedName>
        <fullName evidence="1">Uncharacterized protein</fullName>
    </submittedName>
</protein>
<accession>X1LLJ2</accession>
<sequence length="39" mass="4517">IHKIKKGQEYLIIPITFKNDDYNPSHYSLRGMGIQNING</sequence>
<evidence type="ECO:0000313" key="1">
    <source>
        <dbReference type="EMBL" id="GAH94973.1"/>
    </source>
</evidence>
<dbReference type="EMBL" id="BARU01049631">
    <property type="protein sequence ID" value="GAH94973.1"/>
    <property type="molecule type" value="Genomic_DNA"/>
</dbReference>
<organism evidence="1">
    <name type="scientific">marine sediment metagenome</name>
    <dbReference type="NCBI Taxonomy" id="412755"/>
    <lineage>
        <taxon>unclassified sequences</taxon>
        <taxon>metagenomes</taxon>
        <taxon>ecological metagenomes</taxon>
    </lineage>
</organism>
<proteinExistence type="predicted"/>